<dbReference type="PROSITE" id="PS50195">
    <property type="entry name" value="PX"/>
    <property type="match status" value="1"/>
</dbReference>
<evidence type="ECO:0000259" key="5">
    <source>
        <dbReference type="PROSITE" id="PS50195"/>
    </source>
</evidence>
<evidence type="ECO:0000256" key="4">
    <source>
        <dbReference type="SAM" id="MobiDB-lite"/>
    </source>
</evidence>
<comment type="subcellular location">
    <subcellularLocation>
        <location evidence="1">Cytoplasm</location>
    </subcellularLocation>
</comment>
<dbReference type="InParanoid" id="A0A6P8H9G1"/>
<sequence>MATQNNNTTKAENPEEQRNDQEIHAPIVGYEIVEARKRFTVYQISVTLSDERNWFVFRRYSDFARLDENLRKLFDDGFPDISLPPKRYLGDNFSDIFIEMRKLSLQHYLEVVLGREDMCWTQPVVEFLCLDDPPGPYDSLQESRAFIENLEDTVGDLKQKYDELSSELRLAKAQLRSTLSHRRALLVALRAERVLNGKPALDNDDVALMSEYKGNPEVNQLDLKNFGKEETILKSKQTSRNHQSRSSVASQWDLRLASRQNSRESNSSDTNNRRARSVSDLPNASQRRRSSRHLPSNDSNNMSVLDKFMRQSTDALQQIRQSVRQKLGRWENETND</sequence>
<dbReference type="GO" id="GO:0008333">
    <property type="term" value="P:endosome to lysosome transport"/>
    <property type="evidence" value="ECO:0007669"/>
    <property type="project" value="TreeGrafter"/>
</dbReference>
<dbReference type="PANTHER" id="PTHR22999">
    <property type="entry name" value="PX SERINE/THREONINE KINASE PXK"/>
    <property type="match status" value="1"/>
</dbReference>
<dbReference type="SMART" id="SM00312">
    <property type="entry name" value="PX"/>
    <property type="match status" value="1"/>
</dbReference>
<dbReference type="InterPro" id="IPR001683">
    <property type="entry name" value="PX_dom"/>
</dbReference>
<dbReference type="InterPro" id="IPR051837">
    <property type="entry name" value="SortingNexin/PXDomain-PKLike"/>
</dbReference>
<keyword evidence="2" id="KW-0963">Cytoplasm</keyword>
<reference evidence="7" key="1">
    <citation type="submission" date="2025-08" db="UniProtKB">
        <authorList>
            <consortium name="RefSeq"/>
        </authorList>
    </citation>
    <scope>IDENTIFICATION</scope>
    <source>
        <tissue evidence="7">Tentacle</tissue>
    </source>
</reference>
<protein>
    <submittedName>
        <fullName evidence="7">Sorting nexin-16-like</fullName>
    </submittedName>
</protein>
<evidence type="ECO:0000313" key="6">
    <source>
        <dbReference type="Proteomes" id="UP000515163"/>
    </source>
</evidence>
<dbReference type="GO" id="GO:0045022">
    <property type="term" value="P:early endosome to late endosome transport"/>
    <property type="evidence" value="ECO:0007669"/>
    <property type="project" value="TreeGrafter"/>
</dbReference>
<dbReference type="GO" id="GO:0035091">
    <property type="term" value="F:phosphatidylinositol binding"/>
    <property type="evidence" value="ECO:0007669"/>
    <property type="project" value="InterPro"/>
</dbReference>
<dbReference type="Gene3D" id="3.30.1520.10">
    <property type="entry name" value="Phox-like domain"/>
    <property type="match status" value="1"/>
</dbReference>
<dbReference type="KEGG" id="aten:116289391"/>
<accession>A0A6P8H9G1</accession>
<gene>
    <name evidence="7" type="primary">LOC116289391</name>
</gene>
<feature type="coiled-coil region" evidence="3">
    <location>
        <begin position="140"/>
        <end position="174"/>
    </location>
</feature>
<evidence type="ECO:0000256" key="3">
    <source>
        <dbReference type="SAM" id="Coils"/>
    </source>
</evidence>
<keyword evidence="3" id="KW-0175">Coiled coil</keyword>
<evidence type="ECO:0000256" key="1">
    <source>
        <dbReference type="ARBA" id="ARBA00004496"/>
    </source>
</evidence>
<feature type="compositionally biased region" description="Basic and acidic residues" evidence="4">
    <location>
        <begin position="12"/>
        <end position="21"/>
    </location>
</feature>
<feature type="compositionally biased region" description="Polar residues" evidence="4">
    <location>
        <begin position="258"/>
        <end position="270"/>
    </location>
</feature>
<feature type="compositionally biased region" description="Polar residues" evidence="4">
    <location>
        <begin position="1"/>
        <end position="11"/>
    </location>
</feature>
<dbReference type="GO" id="GO:0006622">
    <property type="term" value="P:protein targeting to lysosome"/>
    <property type="evidence" value="ECO:0007669"/>
    <property type="project" value="TreeGrafter"/>
</dbReference>
<dbReference type="SUPFAM" id="SSF64268">
    <property type="entry name" value="PX domain"/>
    <property type="match status" value="1"/>
</dbReference>
<evidence type="ECO:0000256" key="2">
    <source>
        <dbReference type="ARBA" id="ARBA00022490"/>
    </source>
</evidence>
<keyword evidence="6" id="KW-1185">Reference proteome</keyword>
<name>A0A6P8H9G1_ACTTE</name>
<feature type="region of interest" description="Disordered" evidence="4">
    <location>
        <begin position="234"/>
        <end position="303"/>
    </location>
</feature>
<dbReference type="InterPro" id="IPR036871">
    <property type="entry name" value="PX_dom_sf"/>
</dbReference>
<feature type="region of interest" description="Disordered" evidence="4">
    <location>
        <begin position="1"/>
        <end position="21"/>
    </location>
</feature>
<dbReference type="Proteomes" id="UP000515163">
    <property type="component" value="Unplaced"/>
</dbReference>
<proteinExistence type="predicted"/>
<dbReference type="GO" id="GO:0005769">
    <property type="term" value="C:early endosome"/>
    <property type="evidence" value="ECO:0007669"/>
    <property type="project" value="TreeGrafter"/>
</dbReference>
<dbReference type="OrthoDB" id="76516at2759"/>
<evidence type="ECO:0000313" key="7">
    <source>
        <dbReference type="RefSeq" id="XP_031552156.1"/>
    </source>
</evidence>
<dbReference type="PANTHER" id="PTHR22999:SF23">
    <property type="entry name" value="SORTING NEXIN-16"/>
    <property type="match status" value="1"/>
</dbReference>
<dbReference type="GO" id="GO:0005770">
    <property type="term" value="C:late endosome"/>
    <property type="evidence" value="ECO:0007669"/>
    <property type="project" value="TreeGrafter"/>
</dbReference>
<dbReference type="Pfam" id="PF00787">
    <property type="entry name" value="PX"/>
    <property type="match status" value="1"/>
</dbReference>
<feature type="compositionally biased region" description="Polar residues" evidence="4">
    <location>
        <begin position="293"/>
        <end position="303"/>
    </location>
</feature>
<dbReference type="GeneID" id="116289391"/>
<dbReference type="AlphaFoldDB" id="A0A6P8H9G1"/>
<feature type="domain" description="PX" evidence="5">
    <location>
        <begin position="20"/>
        <end position="135"/>
    </location>
</feature>
<organism evidence="6 7">
    <name type="scientific">Actinia tenebrosa</name>
    <name type="common">Australian red waratah sea anemone</name>
    <dbReference type="NCBI Taxonomy" id="6105"/>
    <lineage>
        <taxon>Eukaryota</taxon>
        <taxon>Metazoa</taxon>
        <taxon>Cnidaria</taxon>
        <taxon>Anthozoa</taxon>
        <taxon>Hexacorallia</taxon>
        <taxon>Actiniaria</taxon>
        <taxon>Actiniidae</taxon>
        <taxon>Actinia</taxon>
    </lineage>
</organism>
<dbReference type="RefSeq" id="XP_031552156.1">
    <property type="nucleotide sequence ID" value="XM_031696296.1"/>
</dbReference>